<reference evidence="4 5" key="1">
    <citation type="submission" date="2018-03" db="EMBL/GenBank/DDBJ databases">
        <title>Genomic Encyclopedia of Archaeal and Bacterial Type Strains, Phase II (KMG-II): from individual species to whole genera.</title>
        <authorList>
            <person name="Goeker M."/>
        </authorList>
    </citation>
    <scope>NUCLEOTIDE SEQUENCE [LARGE SCALE GENOMIC DNA]</scope>
    <source>
        <strain evidence="4 5">DSM 45348</strain>
    </source>
</reference>
<keyword evidence="5" id="KW-1185">Reference proteome</keyword>
<feature type="region of interest" description="Disordered" evidence="1">
    <location>
        <begin position="1"/>
        <end position="23"/>
    </location>
</feature>
<gene>
    <name evidence="4" type="ORF">CLV70_12513</name>
</gene>
<dbReference type="EMBL" id="PVZG01000025">
    <property type="protein sequence ID" value="PRY20132.1"/>
    <property type="molecule type" value="Genomic_DNA"/>
</dbReference>
<feature type="compositionally biased region" description="Basic and acidic residues" evidence="1">
    <location>
        <begin position="175"/>
        <end position="185"/>
    </location>
</feature>
<keyword evidence="2" id="KW-0812">Transmembrane</keyword>
<feature type="transmembrane region" description="Helical" evidence="2">
    <location>
        <begin position="115"/>
        <end position="139"/>
    </location>
</feature>
<keyword evidence="2" id="KW-1133">Transmembrane helix</keyword>
<evidence type="ECO:0000256" key="2">
    <source>
        <dbReference type="SAM" id="Phobius"/>
    </source>
</evidence>
<accession>A0A2T0RG73</accession>
<evidence type="ECO:0000259" key="3">
    <source>
        <dbReference type="Pfam" id="PF11181"/>
    </source>
</evidence>
<feature type="compositionally biased region" description="Low complexity" evidence="1">
    <location>
        <begin position="199"/>
        <end position="213"/>
    </location>
</feature>
<dbReference type="AlphaFoldDB" id="A0A2T0RG73"/>
<protein>
    <recommendedName>
        <fullName evidence="3">General stress protein 17M-like domain-containing protein</fullName>
    </recommendedName>
</protein>
<evidence type="ECO:0000313" key="5">
    <source>
        <dbReference type="Proteomes" id="UP000239209"/>
    </source>
</evidence>
<feature type="region of interest" description="Disordered" evidence="1">
    <location>
        <begin position="175"/>
        <end position="213"/>
    </location>
</feature>
<evidence type="ECO:0000313" key="4">
    <source>
        <dbReference type="EMBL" id="PRY20132.1"/>
    </source>
</evidence>
<proteinExistence type="predicted"/>
<dbReference type="OrthoDB" id="3381462at2"/>
<dbReference type="RefSeq" id="WP_146164251.1">
    <property type="nucleotide sequence ID" value="NZ_PVZG01000025.1"/>
</dbReference>
<keyword evidence="2" id="KW-0472">Membrane</keyword>
<comment type="caution">
    <text evidence="4">The sequence shown here is derived from an EMBL/GenBank/DDBJ whole genome shotgun (WGS) entry which is preliminary data.</text>
</comment>
<organism evidence="4 5">
    <name type="scientific">Pseudosporangium ferrugineum</name>
    <dbReference type="NCBI Taxonomy" id="439699"/>
    <lineage>
        <taxon>Bacteria</taxon>
        <taxon>Bacillati</taxon>
        <taxon>Actinomycetota</taxon>
        <taxon>Actinomycetes</taxon>
        <taxon>Micromonosporales</taxon>
        <taxon>Micromonosporaceae</taxon>
        <taxon>Pseudosporangium</taxon>
    </lineage>
</organism>
<sequence>MKIFSSATPTSVPGPRGPSSADAGEVRVGLAQRVIAVHDDHAGAEATVRLLDDAGFPVHRAAIVGRGLTTVESATGWLSSAEVTGRGAVSGLAVGALTGWILVVVDLVTPAVPSAWLVVNAAVLGAVLGAVIGLIGYAATRGRRSVTTEPKLIATHYDVQVDAELADRAVRLVESQARRSDHAGGEETPAGPPVATRNSSASKSSYESAPPRS</sequence>
<feature type="compositionally biased region" description="Polar residues" evidence="1">
    <location>
        <begin position="1"/>
        <end position="11"/>
    </location>
</feature>
<feature type="domain" description="General stress protein 17M-like" evidence="3">
    <location>
        <begin position="34"/>
        <end position="101"/>
    </location>
</feature>
<dbReference type="Pfam" id="PF11181">
    <property type="entry name" value="YflT"/>
    <property type="match status" value="1"/>
</dbReference>
<feature type="transmembrane region" description="Helical" evidence="2">
    <location>
        <begin position="88"/>
        <end position="109"/>
    </location>
</feature>
<name>A0A2T0RG73_9ACTN</name>
<dbReference type="InterPro" id="IPR025889">
    <property type="entry name" value="GSP17M-like_dom"/>
</dbReference>
<evidence type="ECO:0000256" key="1">
    <source>
        <dbReference type="SAM" id="MobiDB-lite"/>
    </source>
</evidence>
<dbReference type="Proteomes" id="UP000239209">
    <property type="component" value="Unassembled WGS sequence"/>
</dbReference>